<accession>A0A7J7N5U8</accession>
<sequence length="138" mass="15914">MIFLFKKITDHFIEYRNIPNWRCYGSYWKINQRSVRCLIKEVRLAPFSELALPSFRVKLNNTNTLLIEDTSNCFNFVDLEWLSSSENLCEEESYERSALLNSPVVGISTDNVVNGIMVEITSTPSEDGSNIMVDICFN</sequence>
<comment type="caution">
    <text evidence="1">The sequence shown here is derived from an EMBL/GenBank/DDBJ whole genome shotgun (WGS) entry which is preliminary data.</text>
</comment>
<dbReference type="EMBL" id="JACGCM010001019">
    <property type="protein sequence ID" value="KAF6162516.1"/>
    <property type="molecule type" value="Genomic_DNA"/>
</dbReference>
<evidence type="ECO:0000313" key="2">
    <source>
        <dbReference type="Proteomes" id="UP000541444"/>
    </source>
</evidence>
<protein>
    <submittedName>
        <fullName evidence="1">Uncharacterized protein</fullName>
    </submittedName>
</protein>
<name>A0A7J7N5U8_9MAGN</name>
<dbReference type="Proteomes" id="UP000541444">
    <property type="component" value="Unassembled WGS sequence"/>
</dbReference>
<keyword evidence="2" id="KW-1185">Reference proteome</keyword>
<proteinExistence type="predicted"/>
<organism evidence="1 2">
    <name type="scientific">Kingdonia uniflora</name>
    <dbReference type="NCBI Taxonomy" id="39325"/>
    <lineage>
        <taxon>Eukaryota</taxon>
        <taxon>Viridiplantae</taxon>
        <taxon>Streptophyta</taxon>
        <taxon>Embryophyta</taxon>
        <taxon>Tracheophyta</taxon>
        <taxon>Spermatophyta</taxon>
        <taxon>Magnoliopsida</taxon>
        <taxon>Ranunculales</taxon>
        <taxon>Circaeasteraceae</taxon>
        <taxon>Kingdonia</taxon>
    </lineage>
</organism>
<dbReference type="AlphaFoldDB" id="A0A7J7N5U8"/>
<dbReference type="OrthoDB" id="1717320at2759"/>
<reference evidence="1 2" key="1">
    <citation type="journal article" date="2020" name="IScience">
        <title>Genome Sequencing of the Endangered Kingdonia uniflora (Circaeasteraceae, Ranunculales) Reveals Potential Mechanisms of Evolutionary Specialization.</title>
        <authorList>
            <person name="Sun Y."/>
            <person name="Deng T."/>
            <person name="Zhang A."/>
            <person name="Moore M.J."/>
            <person name="Landis J.B."/>
            <person name="Lin N."/>
            <person name="Zhang H."/>
            <person name="Zhang X."/>
            <person name="Huang J."/>
            <person name="Zhang X."/>
            <person name="Sun H."/>
            <person name="Wang H."/>
        </authorList>
    </citation>
    <scope>NUCLEOTIDE SEQUENCE [LARGE SCALE GENOMIC DNA]</scope>
    <source>
        <strain evidence="1">TB1705</strain>
        <tissue evidence="1">Leaf</tissue>
    </source>
</reference>
<gene>
    <name evidence="1" type="ORF">GIB67_003062</name>
</gene>
<evidence type="ECO:0000313" key="1">
    <source>
        <dbReference type="EMBL" id="KAF6162516.1"/>
    </source>
</evidence>